<dbReference type="Gene3D" id="3.40.50.300">
    <property type="entry name" value="P-loop containing nucleotide triphosphate hydrolases"/>
    <property type="match status" value="1"/>
</dbReference>
<evidence type="ECO:0000313" key="10">
    <source>
        <dbReference type="EMBL" id="GGP18958.1"/>
    </source>
</evidence>
<dbReference type="GO" id="GO:0015420">
    <property type="term" value="F:ABC-type vitamin B12 transporter activity"/>
    <property type="evidence" value="ECO:0007669"/>
    <property type="project" value="UniProtKB-UniRule"/>
</dbReference>
<reference evidence="10" key="1">
    <citation type="journal article" date="2014" name="Int. J. Syst. Evol. Microbiol.">
        <title>Complete genome sequence of Corynebacterium casei LMG S-19264T (=DSM 44701T), isolated from a smear-ripened cheese.</title>
        <authorList>
            <consortium name="US DOE Joint Genome Institute (JGI-PGF)"/>
            <person name="Walter F."/>
            <person name="Albersmeier A."/>
            <person name="Kalinowski J."/>
            <person name="Ruckert C."/>
        </authorList>
    </citation>
    <scope>NUCLEOTIDE SEQUENCE</scope>
    <source>
        <strain evidence="10">JCM 10088</strain>
    </source>
</reference>
<dbReference type="EMBL" id="BMNL01000001">
    <property type="protein sequence ID" value="GGP18958.1"/>
    <property type="molecule type" value="Genomic_DNA"/>
</dbReference>
<organism evidence="10 11">
    <name type="scientific">Thermocladium modestius</name>
    <dbReference type="NCBI Taxonomy" id="62609"/>
    <lineage>
        <taxon>Archaea</taxon>
        <taxon>Thermoproteota</taxon>
        <taxon>Thermoprotei</taxon>
        <taxon>Thermoproteales</taxon>
        <taxon>Thermoproteaceae</taxon>
        <taxon>Thermocladium</taxon>
    </lineage>
</organism>
<protein>
    <recommendedName>
        <fullName evidence="3 7">Probable cobyric acid synthase</fullName>
    </recommendedName>
</protein>
<evidence type="ECO:0000256" key="5">
    <source>
        <dbReference type="ARBA" id="ARBA00022962"/>
    </source>
</evidence>
<evidence type="ECO:0000256" key="3">
    <source>
        <dbReference type="ARBA" id="ARBA00014921"/>
    </source>
</evidence>
<dbReference type="Proteomes" id="UP000610960">
    <property type="component" value="Unassembled WGS sequence"/>
</dbReference>
<proteinExistence type="inferred from homology"/>
<dbReference type="SUPFAM" id="SSF52540">
    <property type="entry name" value="P-loop containing nucleoside triphosphate hydrolases"/>
    <property type="match status" value="1"/>
</dbReference>
<feature type="domain" description="CobQ/CobB/MinD/ParA nucleotide binding" evidence="8">
    <location>
        <begin position="2"/>
        <end position="221"/>
    </location>
</feature>
<dbReference type="GO" id="GO:0003824">
    <property type="term" value="F:catalytic activity"/>
    <property type="evidence" value="ECO:0007669"/>
    <property type="project" value="InterPro"/>
</dbReference>
<sequence>MFVLSTSSNSGKTVIVTAIARVLSRRARVAPFKAQNMSLNSYPAVDGGEVAVAQAMQAYAAGVEPSTAMNPILLKPLGDDRSEVIVRGRPAFIGGFGEYSSSILDRWRVVRGAVDELRSGFDLVVGEGAGSAFEPNIRDVANFRAAEYLGGGAYVVLDIERGGAFTSALGLMASIPPRWRGLVRGFIINKFRGEEGLLDGAVRWLEERTGRRVVGVIPWMDVHKLWPEDSESMEGFGSGPLDVAVIAYPWISNFNEFQPLSLEPDVGVRFVRGGSLGEPDLIILPGSRNVPASLEWLRRTGLEAQLRRALGSSLVLGVCGGFQLMAARISDPLGVEGGAPGHYRGLGLGDFEVVYAAEKVVSRSRAQLVEPVELEFRGYEIHRGRVSYGSARPSSLIVERNGSRVEVLDGVWDEALGVAGTHLHGALGDPGFRELVLNEARRRRGLPQRRSGGGLIDALLAGVDEVARVVRDRLDLDWD</sequence>
<dbReference type="Pfam" id="PF07685">
    <property type="entry name" value="GATase_3"/>
    <property type="match status" value="1"/>
</dbReference>
<reference evidence="10" key="2">
    <citation type="submission" date="2020-09" db="EMBL/GenBank/DDBJ databases">
        <authorList>
            <person name="Sun Q."/>
            <person name="Ohkuma M."/>
        </authorList>
    </citation>
    <scope>NUCLEOTIDE SEQUENCE</scope>
    <source>
        <strain evidence="10">JCM 10088</strain>
    </source>
</reference>
<dbReference type="GO" id="GO:0009236">
    <property type="term" value="P:cobalamin biosynthetic process"/>
    <property type="evidence" value="ECO:0007669"/>
    <property type="project" value="UniProtKB-UniRule"/>
</dbReference>
<evidence type="ECO:0000259" key="8">
    <source>
        <dbReference type="Pfam" id="PF01656"/>
    </source>
</evidence>
<keyword evidence="4 7" id="KW-0169">Cobalamin biosynthesis</keyword>
<gene>
    <name evidence="7 10" type="primary">cobQ</name>
    <name evidence="10" type="ORF">GCM10007981_00700</name>
</gene>
<dbReference type="PROSITE" id="PS51274">
    <property type="entry name" value="GATASE_COBBQ"/>
    <property type="match status" value="1"/>
</dbReference>
<evidence type="ECO:0000256" key="4">
    <source>
        <dbReference type="ARBA" id="ARBA00022573"/>
    </source>
</evidence>
<dbReference type="InterPro" id="IPR033949">
    <property type="entry name" value="CobQ_GATase1"/>
</dbReference>
<name>A0A830GRL3_9CREN</name>
<dbReference type="InterPro" id="IPR011698">
    <property type="entry name" value="GATase_3"/>
</dbReference>
<feature type="active site" evidence="7">
    <location>
        <position position="424"/>
    </location>
</feature>
<dbReference type="InterPro" id="IPR004459">
    <property type="entry name" value="CobQ_synth"/>
</dbReference>
<dbReference type="InterPro" id="IPR027417">
    <property type="entry name" value="P-loop_NTPase"/>
</dbReference>
<dbReference type="NCBIfam" id="TIGR00313">
    <property type="entry name" value="cobQ"/>
    <property type="match status" value="1"/>
</dbReference>
<accession>A0A830GRL3</accession>
<dbReference type="NCBIfam" id="NF001989">
    <property type="entry name" value="PRK00784.1"/>
    <property type="match status" value="1"/>
</dbReference>
<dbReference type="RefSeq" id="WP_229657598.1">
    <property type="nucleotide sequence ID" value="NZ_BMNL01000001.1"/>
</dbReference>
<dbReference type="InterPro" id="IPR029062">
    <property type="entry name" value="Class_I_gatase-like"/>
</dbReference>
<dbReference type="CDD" id="cd01750">
    <property type="entry name" value="GATase1_CobQ"/>
    <property type="match status" value="1"/>
</dbReference>
<comment type="similarity">
    <text evidence="2 7">Belongs to the CobB/CobQ family. CobQ subfamily.</text>
</comment>
<dbReference type="AlphaFoldDB" id="A0A830GRL3"/>
<evidence type="ECO:0000313" key="11">
    <source>
        <dbReference type="Proteomes" id="UP000610960"/>
    </source>
</evidence>
<comment type="caution">
    <text evidence="10">The sequence shown here is derived from an EMBL/GenBank/DDBJ whole genome shotgun (WGS) entry which is preliminary data.</text>
</comment>
<keyword evidence="5 7" id="KW-0315">Glutamine amidotransferase</keyword>
<dbReference type="InterPro" id="IPR002586">
    <property type="entry name" value="CobQ/CobB/MinD/ParA_Nub-bd_dom"/>
</dbReference>
<dbReference type="PANTHER" id="PTHR21343">
    <property type="entry name" value="DETHIOBIOTIN SYNTHETASE"/>
    <property type="match status" value="1"/>
</dbReference>
<dbReference type="SUPFAM" id="SSF52317">
    <property type="entry name" value="Class I glutamine amidotransferase-like"/>
    <property type="match status" value="1"/>
</dbReference>
<dbReference type="Pfam" id="PF01656">
    <property type="entry name" value="CbiA"/>
    <property type="match status" value="1"/>
</dbReference>
<dbReference type="HAMAP" id="MF_00028">
    <property type="entry name" value="CobQ"/>
    <property type="match status" value="1"/>
</dbReference>
<comment type="pathway">
    <text evidence="1 7">Cofactor biosynthesis; adenosylcobalamin biosynthesis.</text>
</comment>
<feature type="domain" description="CobB/CobQ-like glutamine amidotransferase" evidence="9">
    <location>
        <begin position="242"/>
        <end position="428"/>
    </location>
</feature>
<comment type="function">
    <text evidence="6 7">Catalyzes amidations at positions B, D, E, and G on adenosylcobyrinic A,C-diamide. NH(2) groups are provided by glutamine, and one molecule of ATP is hydrogenolyzed for each amidation.</text>
</comment>
<dbReference type="Gene3D" id="3.40.50.880">
    <property type="match status" value="1"/>
</dbReference>
<evidence type="ECO:0000259" key="9">
    <source>
        <dbReference type="Pfam" id="PF07685"/>
    </source>
</evidence>
<evidence type="ECO:0000256" key="7">
    <source>
        <dbReference type="HAMAP-Rule" id="MF_00028"/>
    </source>
</evidence>
<evidence type="ECO:0000256" key="2">
    <source>
        <dbReference type="ARBA" id="ARBA00006205"/>
    </source>
</evidence>
<keyword evidence="11" id="KW-1185">Reference proteome</keyword>
<evidence type="ECO:0000256" key="1">
    <source>
        <dbReference type="ARBA" id="ARBA00004953"/>
    </source>
</evidence>
<dbReference type="UniPathway" id="UPA00148"/>
<dbReference type="PANTHER" id="PTHR21343:SF1">
    <property type="entry name" value="COBYRIC ACID SYNTHASE"/>
    <property type="match status" value="1"/>
</dbReference>
<feature type="active site" description="Nucleophile" evidence="7">
    <location>
        <position position="319"/>
    </location>
</feature>
<evidence type="ECO:0000256" key="6">
    <source>
        <dbReference type="ARBA" id="ARBA00025166"/>
    </source>
</evidence>